<gene>
    <name evidence="1" type="ORF">TBRA_LOCUS10875</name>
</gene>
<evidence type="ECO:0000313" key="1">
    <source>
        <dbReference type="EMBL" id="CAB0039116.1"/>
    </source>
</evidence>
<dbReference type="OrthoDB" id="7693420at2759"/>
<organism evidence="1 2">
    <name type="scientific">Trichogramma brassicae</name>
    <dbReference type="NCBI Taxonomy" id="86971"/>
    <lineage>
        <taxon>Eukaryota</taxon>
        <taxon>Metazoa</taxon>
        <taxon>Ecdysozoa</taxon>
        <taxon>Arthropoda</taxon>
        <taxon>Hexapoda</taxon>
        <taxon>Insecta</taxon>
        <taxon>Pterygota</taxon>
        <taxon>Neoptera</taxon>
        <taxon>Endopterygota</taxon>
        <taxon>Hymenoptera</taxon>
        <taxon>Apocrita</taxon>
        <taxon>Proctotrupomorpha</taxon>
        <taxon>Chalcidoidea</taxon>
        <taxon>Trichogrammatidae</taxon>
        <taxon>Trichogramma</taxon>
    </lineage>
</organism>
<keyword evidence="2" id="KW-1185">Reference proteome</keyword>
<accession>A0A6H5INP5</accession>
<dbReference type="Proteomes" id="UP000479190">
    <property type="component" value="Unassembled WGS sequence"/>
</dbReference>
<evidence type="ECO:0000313" key="2">
    <source>
        <dbReference type="Proteomes" id="UP000479190"/>
    </source>
</evidence>
<dbReference type="EMBL" id="CADCXV010000939">
    <property type="protein sequence ID" value="CAB0039116.1"/>
    <property type="molecule type" value="Genomic_DNA"/>
</dbReference>
<protein>
    <submittedName>
        <fullName evidence="1">Uncharacterized protein</fullName>
    </submittedName>
</protein>
<sequence length="117" mass="13056">MEKTLFTFTIRALENSKTNVLCVSAITTLDGSTYLFPLSHQAVANHTEILKTNAFTTVKNSINKRGQQRRVWISLSKELVNAYFDEVGNVQFGGVYLEQAESEPQEAQDKSGDAEQP</sequence>
<name>A0A6H5INP5_9HYME</name>
<reference evidence="1 2" key="1">
    <citation type="submission" date="2020-02" db="EMBL/GenBank/DDBJ databases">
        <authorList>
            <person name="Ferguson B K."/>
        </authorList>
    </citation>
    <scope>NUCLEOTIDE SEQUENCE [LARGE SCALE GENOMIC DNA]</scope>
</reference>
<proteinExistence type="predicted"/>
<dbReference type="AlphaFoldDB" id="A0A6H5INP5"/>